<evidence type="ECO:0000313" key="3">
    <source>
        <dbReference type="EMBL" id="QSZ27885.1"/>
    </source>
</evidence>
<name>A0A975AWR4_9THEO</name>
<dbReference type="Proteomes" id="UP000671913">
    <property type="component" value="Chromosome"/>
</dbReference>
<dbReference type="SUPFAM" id="SSF52218">
    <property type="entry name" value="Flavoproteins"/>
    <property type="match status" value="1"/>
</dbReference>
<dbReference type="RefSeq" id="WP_284680603.1">
    <property type="nucleotide sequence ID" value="NZ_CP060096.1"/>
</dbReference>
<dbReference type="InterPro" id="IPR016440">
    <property type="entry name" value="Rubredoxin-O_OxRdtase"/>
</dbReference>
<dbReference type="EMBL" id="CP060096">
    <property type="protein sequence ID" value="QSZ27885.1"/>
    <property type="molecule type" value="Genomic_DNA"/>
</dbReference>
<dbReference type="GO" id="GO:0010181">
    <property type="term" value="F:FMN binding"/>
    <property type="evidence" value="ECO:0007669"/>
    <property type="project" value="InterPro"/>
</dbReference>
<dbReference type="GO" id="GO:0046872">
    <property type="term" value="F:metal ion binding"/>
    <property type="evidence" value="ECO:0007669"/>
    <property type="project" value="InterPro"/>
</dbReference>
<dbReference type="Pfam" id="PF19583">
    <property type="entry name" value="ODP"/>
    <property type="match status" value="1"/>
</dbReference>
<sequence length="392" mass="44146">MKPMIIRPGVSKIGAVHFERRLFDSLIPLPNGTSYNAYLIEGSSKTALLDTVDPMKAEVLMEQLKDVSKIDYIIAHHAEQDHSGTIPMVLEKYPNAKVLCSQKAKGFLMDLLLLPEEKIITVADGETLDLGDKTLTFIYAPWVHWPETMFTYLKEDKILFTCDFLGSHLATSDLYVIDRCQVYDAAKRYYAEIMMPFRSFIEKNLDKIKDLDIQIIAPSHGPLYDDPNFILDAYKDWVYHKPKNIVVIPYVSMHGSVKKMEEYLETSLIAKGIKVEPFDLTVTDTGELSMALIDAATIIIATPTVLAGAHPMAVYAAYLANALKPKTEFVSIIGSYSWGSRADKQLTEMFTNLKAELISPVFIKGYPKDEDFKALDNLSHTIAQKHRELGIL</sequence>
<reference evidence="3" key="1">
    <citation type="submission" date="2020-08" db="EMBL/GenBank/DDBJ databases">
        <title>Genomic insights into the carbon and energy metabolism of the first obligate autotrophic acetogenic bacterium Aceticella autotrophica gen. nov., sp. nov.</title>
        <authorList>
            <person name="Toshchakov S.V."/>
            <person name="Elcheninov A.G."/>
            <person name="Kublanov I.V."/>
            <person name="Frolov E.N."/>
            <person name="Lebedinsky A.V."/>
        </authorList>
    </citation>
    <scope>NUCLEOTIDE SEQUENCE</scope>
    <source>
        <strain evidence="3">3443-3Ac</strain>
    </source>
</reference>
<proteinExistence type="inferred from homology"/>
<dbReference type="InterPro" id="IPR008254">
    <property type="entry name" value="Flavodoxin/NO_synth"/>
</dbReference>
<accession>A0A975AWR4</accession>
<dbReference type="InterPro" id="IPR036866">
    <property type="entry name" value="RibonucZ/Hydroxyglut_hydro"/>
</dbReference>
<dbReference type="Gene3D" id="3.40.50.360">
    <property type="match status" value="1"/>
</dbReference>
<evidence type="ECO:0000256" key="1">
    <source>
        <dbReference type="ARBA" id="ARBA00007121"/>
    </source>
</evidence>
<dbReference type="SUPFAM" id="SSF56281">
    <property type="entry name" value="Metallo-hydrolase/oxidoreductase"/>
    <property type="match status" value="1"/>
</dbReference>
<dbReference type="PIRSF" id="PIRSF005243">
    <property type="entry name" value="ROO"/>
    <property type="match status" value="1"/>
</dbReference>
<dbReference type="GO" id="GO:0016651">
    <property type="term" value="F:oxidoreductase activity, acting on NAD(P)H"/>
    <property type="evidence" value="ECO:0007669"/>
    <property type="project" value="UniProtKB-ARBA"/>
</dbReference>
<evidence type="ECO:0000259" key="2">
    <source>
        <dbReference type="PROSITE" id="PS50902"/>
    </source>
</evidence>
<comment type="similarity">
    <text evidence="1">In the N-terminal section; belongs to the zinc metallo-hydrolase group 3 family.</text>
</comment>
<dbReference type="AlphaFoldDB" id="A0A975AWR4"/>
<dbReference type="GO" id="GO:0009055">
    <property type="term" value="F:electron transfer activity"/>
    <property type="evidence" value="ECO:0007669"/>
    <property type="project" value="InterPro"/>
</dbReference>
<evidence type="ECO:0000313" key="4">
    <source>
        <dbReference type="Proteomes" id="UP000671913"/>
    </source>
</evidence>
<feature type="domain" description="Flavodoxin-like" evidence="2">
    <location>
        <begin position="246"/>
        <end position="383"/>
    </location>
</feature>
<dbReference type="PANTHER" id="PTHR43717:SF1">
    <property type="entry name" value="ANAEROBIC NITRIC OXIDE REDUCTASE FLAVORUBREDOXIN"/>
    <property type="match status" value="1"/>
</dbReference>
<organism evidence="3 4">
    <name type="scientific">Aceticella autotrophica</name>
    <dbReference type="NCBI Taxonomy" id="2755338"/>
    <lineage>
        <taxon>Bacteria</taxon>
        <taxon>Bacillati</taxon>
        <taxon>Bacillota</taxon>
        <taxon>Clostridia</taxon>
        <taxon>Thermoanaerobacterales</taxon>
        <taxon>Thermoanaerobacteraceae</taxon>
        <taxon>Aceticella</taxon>
    </lineage>
</organism>
<dbReference type="PROSITE" id="PS50902">
    <property type="entry name" value="FLAVODOXIN_LIKE"/>
    <property type="match status" value="1"/>
</dbReference>
<dbReference type="KEGG" id="aaut:ACETAC_03085"/>
<protein>
    <submittedName>
        <fullName evidence="3">FprA family A-type flavoprotein</fullName>
    </submittedName>
</protein>
<gene>
    <name evidence="3" type="ORF">ACETAC_03085</name>
</gene>
<dbReference type="InterPro" id="IPR029039">
    <property type="entry name" value="Flavoprotein-like_sf"/>
</dbReference>
<dbReference type="InterPro" id="IPR045761">
    <property type="entry name" value="ODP_dom"/>
</dbReference>
<keyword evidence="4" id="KW-1185">Reference proteome</keyword>
<dbReference type="PANTHER" id="PTHR43717">
    <property type="entry name" value="ANAEROBIC NITRIC OXIDE REDUCTASE FLAVORUBREDOXIN"/>
    <property type="match status" value="1"/>
</dbReference>
<dbReference type="InterPro" id="IPR001279">
    <property type="entry name" value="Metallo-B-lactamas"/>
</dbReference>
<dbReference type="CDD" id="cd07709">
    <property type="entry name" value="flavodiiron_proteins_MBL-fold"/>
    <property type="match status" value="1"/>
</dbReference>
<dbReference type="SMART" id="SM00849">
    <property type="entry name" value="Lactamase_B"/>
    <property type="match status" value="1"/>
</dbReference>
<dbReference type="Gene3D" id="3.60.15.10">
    <property type="entry name" value="Ribonuclease Z/Hydroxyacylglutathione hydrolase-like"/>
    <property type="match status" value="1"/>
</dbReference>